<evidence type="ECO:0000313" key="9">
    <source>
        <dbReference type="EMBL" id="AIJ05218.1"/>
    </source>
</evidence>
<keyword evidence="2 8" id="KW-1003">Cell membrane</keyword>
<sequence length="124" mass="13500">MIRELLLIGVGGFFGAIFRYLISGIIPVKFGIPTGTLAVNLIGSFILGFLMYSSLLTSMPSEYKLFIGTGFCGALTTFSTFSYETFALVDEGLLFKALLNILINVAGCLIMVYFGRTVVLVIFK</sequence>
<evidence type="ECO:0000256" key="5">
    <source>
        <dbReference type="ARBA" id="ARBA00023136"/>
    </source>
</evidence>
<reference evidence="9 10" key="1">
    <citation type="journal article" date="2015" name="Int. J. Syst. Evol. Microbiol.">
        <title>M ethanocaldococcus bathoardescens sp. nov., a hyperthermophilic methanogen isolated from a volcanically active deep-sea hydrothermal vent.</title>
        <authorList>
            <person name="Stewart L.C."/>
            <person name="Jung J.H."/>
            <person name="Kim Y.T."/>
            <person name="Kwon S.W."/>
            <person name="Park C.S."/>
            <person name="Holden J.F."/>
        </authorList>
    </citation>
    <scope>NUCLEOTIDE SEQUENCE [LARGE SCALE GENOMIC DNA]</scope>
    <source>
        <strain evidence="9 10">JH146</strain>
    </source>
</reference>
<evidence type="ECO:0000256" key="1">
    <source>
        <dbReference type="ARBA" id="ARBA00004651"/>
    </source>
</evidence>
<comment type="catalytic activity">
    <reaction evidence="7">
        <text>fluoride(in) = fluoride(out)</text>
        <dbReference type="Rhea" id="RHEA:76159"/>
        <dbReference type="ChEBI" id="CHEBI:17051"/>
    </reaction>
    <physiologicalReaction direction="left-to-right" evidence="7">
        <dbReference type="Rhea" id="RHEA:76160"/>
    </physiologicalReaction>
</comment>
<evidence type="ECO:0000313" key="10">
    <source>
        <dbReference type="Proteomes" id="UP000028781"/>
    </source>
</evidence>
<evidence type="ECO:0000256" key="4">
    <source>
        <dbReference type="ARBA" id="ARBA00022989"/>
    </source>
</evidence>
<dbReference type="AlphaFoldDB" id="A0A076LFI7"/>
<dbReference type="GO" id="GO:0046872">
    <property type="term" value="F:metal ion binding"/>
    <property type="evidence" value="ECO:0007669"/>
    <property type="project" value="UniProtKB-KW"/>
</dbReference>
<keyword evidence="8" id="KW-0813">Transport</keyword>
<comment type="activity regulation">
    <text evidence="8">Na(+) is not transported, but it plays an essential structural role and its presence is essential for fluoride channel function.</text>
</comment>
<evidence type="ECO:0000256" key="3">
    <source>
        <dbReference type="ARBA" id="ARBA00022692"/>
    </source>
</evidence>
<dbReference type="HAMAP" id="MF_00454">
    <property type="entry name" value="FluC"/>
    <property type="match status" value="1"/>
</dbReference>
<keyword evidence="8" id="KW-0479">Metal-binding</keyword>
<dbReference type="OrthoDB" id="253428at2157"/>
<evidence type="ECO:0000256" key="7">
    <source>
        <dbReference type="ARBA" id="ARBA00035585"/>
    </source>
</evidence>
<keyword evidence="5 8" id="KW-0472">Membrane</keyword>
<dbReference type="Proteomes" id="UP000028781">
    <property type="component" value="Chromosome"/>
</dbReference>
<dbReference type="Pfam" id="PF02537">
    <property type="entry name" value="CRCB"/>
    <property type="match status" value="1"/>
</dbReference>
<feature type="transmembrane region" description="Helical" evidence="8">
    <location>
        <begin position="63"/>
        <end position="81"/>
    </location>
</feature>
<dbReference type="GO" id="GO:0005886">
    <property type="term" value="C:plasma membrane"/>
    <property type="evidence" value="ECO:0007669"/>
    <property type="project" value="UniProtKB-SubCell"/>
</dbReference>
<keyword evidence="3 8" id="KW-0812">Transmembrane</keyword>
<dbReference type="KEGG" id="mjh:JH146_0368"/>
<dbReference type="NCBIfam" id="TIGR00494">
    <property type="entry name" value="crcB"/>
    <property type="match status" value="1"/>
</dbReference>
<evidence type="ECO:0000256" key="6">
    <source>
        <dbReference type="ARBA" id="ARBA00035120"/>
    </source>
</evidence>
<dbReference type="GO" id="GO:0062054">
    <property type="term" value="F:fluoride channel activity"/>
    <property type="evidence" value="ECO:0007669"/>
    <property type="project" value="UniProtKB-UniRule"/>
</dbReference>
<organism evidence="9 10">
    <name type="scientific">Methanocaldococcus bathoardescens</name>
    <dbReference type="NCBI Taxonomy" id="1301915"/>
    <lineage>
        <taxon>Archaea</taxon>
        <taxon>Methanobacteriati</taxon>
        <taxon>Methanobacteriota</taxon>
        <taxon>Methanomada group</taxon>
        <taxon>Methanococci</taxon>
        <taxon>Methanococcales</taxon>
        <taxon>Methanocaldococcaceae</taxon>
        <taxon>Methanocaldococcus</taxon>
    </lineage>
</organism>
<keyword evidence="8" id="KW-0406">Ion transport</keyword>
<feature type="transmembrane region" description="Helical" evidence="8">
    <location>
        <begin position="32"/>
        <end position="51"/>
    </location>
</feature>
<evidence type="ECO:0000256" key="2">
    <source>
        <dbReference type="ARBA" id="ARBA00022475"/>
    </source>
</evidence>
<comment type="function">
    <text evidence="8">Fluoride-specific ion channel. Important for reducing fluoride concentration in the cell, thus reducing its toxicity.</text>
</comment>
<dbReference type="HOGENOM" id="CLU_114342_3_0_2"/>
<proteinExistence type="inferred from homology"/>
<keyword evidence="4 8" id="KW-1133">Transmembrane helix</keyword>
<dbReference type="GeneID" id="24890962"/>
<keyword evidence="8" id="KW-0915">Sodium</keyword>
<comment type="subcellular location">
    <subcellularLocation>
        <location evidence="1 8">Cell membrane</location>
        <topology evidence="1 8">Multi-pass membrane protein</topology>
    </subcellularLocation>
</comment>
<dbReference type="STRING" id="1301915.JH146_0368"/>
<dbReference type="RefSeq" id="WP_048201409.1">
    <property type="nucleotide sequence ID" value="NZ_CP009149.1"/>
</dbReference>
<feature type="binding site" evidence="8">
    <location>
        <position position="73"/>
    </location>
    <ligand>
        <name>Na(+)</name>
        <dbReference type="ChEBI" id="CHEBI:29101"/>
        <note>structural</note>
    </ligand>
</feature>
<accession>A0A076LFI7</accession>
<dbReference type="PANTHER" id="PTHR28259:SF1">
    <property type="entry name" value="FLUORIDE EXPORT PROTEIN 1-RELATED"/>
    <property type="match status" value="1"/>
</dbReference>
<feature type="transmembrane region" description="Helical" evidence="8">
    <location>
        <begin position="5"/>
        <end position="26"/>
    </location>
</feature>
<feature type="binding site" evidence="8">
    <location>
        <position position="76"/>
    </location>
    <ligand>
        <name>Na(+)</name>
        <dbReference type="ChEBI" id="CHEBI:29101"/>
        <note>structural</note>
    </ligand>
</feature>
<name>A0A076LFI7_9EURY</name>
<dbReference type="PANTHER" id="PTHR28259">
    <property type="entry name" value="FLUORIDE EXPORT PROTEIN 1-RELATED"/>
    <property type="match status" value="1"/>
</dbReference>
<keyword evidence="10" id="KW-1185">Reference proteome</keyword>
<dbReference type="InterPro" id="IPR003691">
    <property type="entry name" value="FluC"/>
</dbReference>
<evidence type="ECO:0000256" key="8">
    <source>
        <dbReference type="HAMAP-Rule" id="MF_00454"/>
    </source>
</evidence>
<protein>
    <recommendedName>
        <fullName evidence="8">Fluoride-specific ion channel FluC</fullName>
    </recommendedName>
</protein>
<dbReference type="GO" id="GO:0140114">
    <property type="term" value="P:cellular detoxification of fluoride"/>
    <property type="evidence" value="ECO:0007669"/>
    <property type="project" value="UniProtKB-UniRule"/>
</dbReference>
<keyword evidence="8" id="KW-0407">Ion channel</keyword>
<comment type="similarity">
    <text evidence="6 8">Belongs to the fluoride channel Fluc/FEX (TC 1.A.43) family.</text>
</comment>
<gene>
    <name evidence="8" type="primary">fluC</name>
    <name evidence="8" type="synonym">crcB</name>
    <name evidence="9" type="ORF">JH146_0368</name>
</gene>
<dbReference type="EMBL" id="CP009149">
    <property type="protein sequence ID" value="AIJ05218.1"/>
    <property type="molecule type" value="Genomic_DNA"/>
</dbReference>
<feature type="transmembrane region" description="Helical" evidence="8">
    <location>
        <begin position="101"/>
        <end position="123"/>
    </location>
</feature>